<proteinExistence type="predicted"/>
<dbReference type="AlphaFoldDB" id="A0A562QGC8"/>
<evidence type="ECO:0000256" key="1">
    <source>
        <dbReference type="SAM" id="Coils"/>
    </source>
</evidence>
<dbReference type="PROSITE" id="PS50090">
    <property type="entry name" value="MYB_LIKE"/>
    <property type="match status" value="1"/>
</dbReference>
<evidence type="ECO:0000313" key="3">
    <source>
        <dbReference type="EMBL" id="TWI55789.1"/>
    </source>
</evidence>
<dbReference type="Pfam" id="PF13921">
    <property type="entry name" value="Myb_DNA-bind_6"/>
    <property type="match status" value="1"/>
</dbReference>
<dbReference type="RefSeq" id="WP_144450652.1">
    <property type="nucleotide sequence ID" value="NZ_VLKZ01000006.1"/>
</dbReference>
<dbReference type="NCBIfam" id="TIGR02894">
    <property type="entry name" value="DNA_bind_RsfA"/>
    <property type="match status" value="1"/>
</dbReference>
<gene>
    <name evidence="3" type="ORF">IQ10_02348</name>
</gene>
<dbReference type="OrthoDB" id="2845592at2"/>
<sequence>MATIRQDAWSTDEDLILAEVVLRHIREGSTQLSAFEEVGERLSRTSAACGFRWNSTIRKKYESAIALAKKQRTKGKKERHLMESEWNDESSDELMGEMTIAALADEQDDNLINEVITNEAEKSSLTMEQVIAFLTEYHQNRQSQLSSREVEELRNENEQLKRELEKEINEKRVMAEDYRALLSIMERARKMSLNSQAHES</sequence>
<dbReference type="PANTHER" id="PTHR41302:SF2">
    <property type="entry name" value="PRESPORE SPECIFIC TRANSCRIPTIONAL ACTIVATOR RSFA"/>
    <property type="match status" value="1"/>
</dbReference>
<keyword evidence="4" id="KW-1185">Reference proteome</keyword>
<evidence type="ECO:0000259" key="2">
    <source>
        <dbReference type="PROSITE" id="PS50090"/>
    </source>
</evidence>
<protein>
    <submittedName>
        <fullName evidence="3">Prespore-specific regulator</fullName>
    </submittedName>
</protein>
<accession>A0A562QGC8</accession>
<feature type="coiled-coil region" evidence="1">
    <location>
        <begin position="143"/>
        <end position="181"/>
    </location>
</feature>
<dbReference type="PANTHER" id="PTHR41302">
    <property type="entry name" value="PRESPORE-SPECIFIC TRANSCRIPTIONAL REGULATOR RSFA-RELATED"/>
    <property type="match status" value="1"/>
</dbReference>
<reference evidence="3 4" key="1">
    <citation type="journal article" date="2015" name="Stand. Genomic Sci.">
        <title>Genomic Encyclopedia of Bacterial and Archaeal Type Strains, Phase III: the genomes of soil and plant-associated and newly described type strains.</title>
        <authorList>
            <person name="Whitman W.B."/>
            <person name="Woyke T."/>
            <person name="Klenk H.P."/>
            <person name="Zhou Y."/>
            <person name="Lilburn T.G."/>
            <person name="Beck B.J."/>
            <person name="De Vos P."/>
            <person name="Vandamme P."/>
            <person name="Eisen J.A."/>
            <person name="Garrity G."/>
            <person name="Hugenholtz P."/>
            <person name="Kyrpides N.C."/>
        </authorList>
    </citation>
    <scope>NUCLEOTIDE SEQUENCE [LARGE SCALE GENOMIC DNA]</scope>
    <source>
        <strain evidence="3 4">CGMCC 1.10116</strain>
    </source>
</reference>
<keyword evidence="1" id="KW-0175">Coiled coil</keyword>
<feature type="domain" description="Myb-like" evidence="2">
    <location>
        <begin position="1"/>
        <end position="57"/>
    </location>
</feature>
<dbReference type="InterPro" id="IPR014243">
    <property type="entry name" value="RsfA-like"/>
</dbReference>
<dbReference type="Proteomes" id="UP000315711">
    <property type="component" value="Unassembled WGS sequence"/>
</dbReference>
<evidence type="ECO:0000313" key="4">
    <source>
        <dbReference type="Proteomes" id="UP000315711"/>
    </source>
</evidence>
<dbReference type="InterPro" id="IPR001005">
    <property type="entry name" value="SANT/Myb"/>
</dbReference>
<organism evidence="3 4">
    <name type="scientific">Halalkalibacter nanhaiisediminis</name>
    <dbReference type="NCBI Taxonomy" id="688079"/>
    <lineage>
        <taxon>Bacteria</taxon>
        <taxon>Bacillati</taxon>
        <taxon>Bacillota</taxon>
        <taxon>Bacilli</taxon>
        <taxon>Bacillales</taxon>
        <taxon>Bacillaceae</taxon>
        <taxon>Halalkalibacter</taxon>
    </lineage>
</organism>
<comment type="caution">
    <text evidence="3">The sequence shown here is derived from an EMBL/GenBank/DDBJ whole genome shotgun (WGS) entry which is preliminary data.</text>
</comment>
<name>A0A562QGC8_9BACI</name>
<dbReference type="EMBL" id="VLKZ01000006">
    <property type="protein sequence ID" value="TWI55789.1"/>
    <property type="molecule type" value="Genomic_DNA"/>
</dbReference>